<reference evidence="1" key="1">
    <citation type="submission" date="2018-05" db="EMBL/GenBank/DDBJ databases">
        <authorList>
            <person name="Lanie J.A."/>
            <person name="Ng W.-L."/>
            <person name="Kazmierczak K.M."/>
            <person name="Andrzejewski T.M."/>
            <person name="Davidsen T.M."/>
            <person name="Wayne K.J."/>
            <person name="Tettelin H."/>
            <person name="Glass J.I."/>
            <person name="Rusch D."/>
            <person name="Podicherti R."/>
            <person name="Tsui H.-C.T."/>
            <person name="Winkler M.E."/>
        </authorList>
    </citation>
    <scope>NUCLEOTIDE SEQUENCE</scope>
</reference>
<accession>A0A382J1Z0</accession>
<feature type="non-terminal residue" evidence="1">
    <location>
        <position position="291"/>
    </location>
</feature>
<organism evidence="1">
    <name type="scientific">marine metagenome</name>
    <dbReference type="NCBI Taxonomy" id="408172"/>
    <lineage>
        <taxon>unclassified sequences</taxon>
        <taxon>metagenomes</taxon>
        <taxon>ecological metagenomes</taxon>
    </lineage>
</organism>
<protein>
    <submittedName>
        <fullName evidence="1">Uncharacterized protein</fullName>
    </submittedName>
</protein>
<dbReference type="AlphaFoldDB" id="A0A382J1Z0"/>
<gene>
    <name evidence="1" type="ORF">METZ01_LOCUS258968</name>
</gene>
<dbReference type="EMBL" id="UINC01071311">
    <property type="protein sequence ID" value="SVC06114.1"/>
    <property type="molecule type" value="Genomic_DNA"/>
</dbReference>
<proteinExistence type="predicted"/>
<evidence type="ECO:0000313" key="1">
    <source>
        <dbReference type="EMBL" id="SVC06114.1"/>
    </source>
</evidence>
<name>A0A382J1Z0_9ZZZZ</name>
<sequence length="291" mass="32806">MDEIIAQQLVSIALALDDRLGKQHGLYPLLTREVYSYNIEPISSEWNALSEAIASLQEDLSGQGGDRVEYCIDLLSAFAMMVREGQGEQIDYADRLAAYIQVPAKKVPVTHVDQLRFDLVAALHDSGYKNEFTASINDWKQSQAVGSGDLLRLGNQYMQQSLHRCSELGLGIPEQHKIELKFPINYPYRGYSNYQGDYRGQVFMSADIEWQRAGIKQVVMHESVPGHQAFSAIRDKLYRNNSLGIEGTLYFANTPFTALVEGICEVGQQLIGLMTTEDDRIYDLYNRYTSA</sequence>